<dbReference type="PANTHER" id="PTHR10696">
    <property type="entry name" value="GAMMA-BUTYROBETAINE HYDROXYLASE-RELATED"/>
    <property type="match status" value="1"/>
</dbReference>
<dbReference type="Gene3D" id="3.60.130.10">
    <property type="entry name" value="Clavaminate synthase-like"/>
    <property type="match status" value="1"/>
</dbReference>
<proteinExistence type="predicted"/>
<evidence type="ECO:0000313" key="6">
    <source>
        <dbReference type="EMBL" id="MEQ2180839.1"/>
    </source>
</evidence>
<protein>
    <recommendedName>
        <fullName evidence="5">TauD/TfdA-like domain-containing protein</fullName>
    </recommendedName>
</protein>
<dbReference type="InterPro" id="IPR050411">
    <property type="entry name" value="AlphaKG_dependent_hydroxylases"/>
</dbReference>
<sequence>PDGHVSKYSLSWLAKNSYEGRKKTTEQPRVLWNANIYQNASISSIKWDTFMSCDNELKKFLQNYLLYGIAFVDDVPTTVEATEEVTQRVSLIRIQVFHCLRHEGTGGRTLLVDGFYAAEKLRQRSPEKFELLCRVPIRHEYIENTDNHRNHMMAVGPVLNVYSWNNELYMIRYADAEIE</sequence>
<evidence type="ECO:0000256" key="2">
    <source>
        <dbReference type="ARBA" id="ARBA00005022"/>
    </source>
</evidence>
<dbReference type="InterPro" id="IPR042098">
    <property type="entry name" value="TauD-like_sf"/>
</dbReference>
<gene>
    <name evidence="6" type="ORF">GOODEAATRI_005422</name>
</gene>
<dbReference type="Pfam" id="PF02668">
    <property type="entry name" value="TauD"/>
    <property type="match status" value="1"/>
</dbReference>
<reference evidence="6 7" key="1">
    <citation type="submission" date="2021-06" db="EMBL/GenBank/DDBJ databases">
        <authorList>
            <person name="Palmer J.M."/>
        </authorList>
    </citation>
    <scope>NUCLEOTIDE SEQUENCE [LARGE SCALE GENOMIC DNA]</scope>
    <source>
        <strain evidence="6 7">GA_2019</strain>
        <tissue evidence="6">Muscle</tissue>
    </source>
</reference>
<evidence type="ECO:0000256" key="4">
    <source>
        <dbReference type="ARBA" id="ARBA00023002"/>
    </source>
</evidence>
<evidence type="ECO:0000256" key="3">
    <source>
        <dbReference type="ARBA" id="ARBA00022873"/>
    </source>
</evidence>
<dbReference type="InterPro" id="IPR003819">
    <property type="entry name" value="TauD/TfdA-like"/>
</dbReference>
<keyword evidence="7" id="KW-1185">Reference proteome</keyword>
<keyword evidence="3" id="KW-0124">Carnitine biosynthesis</keyword>
<comment type="caution">
    <text evidence="6">The sequence shown here is derived from an EMBL/GenBank/DDBJ whole genome shotgun (WGS) entry which is preliminary data.</text>
</comment>
<comment type="pathway">
    <text evidence="2">Amine and polyamine biosynthesis; carnitine biosynthesis.</text>
</comment>
<evidence type="ECO:0000256" key="1">
    <source>
        <dbReference type="ARBA" id="ARBA00001961"/>
    </source>
</evidence>
<dbReference type="PANTHER" id="PTHR10696:SF51">
    <property type="entry name" value="TRIMETHYLLYSINE DIOXYGENASE, MITOCHONDRIAL"/>
    <property type="match status" value="1"/>
</dbReference>
<organism evidence="6 7">
    <name type="scientific">Goodea atripinnis</name>
    <dbReference type="NCBI Taxonomy" id="208336"/>
    <lineage>
        <taxon>Eukaryota</taxon>
        <taxon>Metazoa</taxon>
        <taxon>Chordata</taxon>
        <taxon>Craniata</taxon>
        <taxon>Vertebrata</taxon>
        <taxon>Euteleostomi</taxon>
        <taxon>Actinopterygii</taxon>
        <taxon>Neopterygii</taxon>
        <taxon>Teleostei</taxon>
        <taxon>Neoteleostei</taxon>
        <taxon>Acanthomorphata</taxon>
        <taxon>Ovalentaria</taxon>
        <taxon>Atherinomorphae</taxon>
        <taxon>Cyprinodontiformes</taxon>
        <taxon>Goodeidae</taxon>
        <taxon>Goodea</taxon>
    </lineage>
</organism>
<dbReference type="Proteomes" id="UP001476798">
    <property type="component" value="Unassembled WGS sequence"/>
</dbReference>
<evidence type="ECO:0000259" key="5">
    <source>
        <dbReference type="Pfam" id="PF02668"/>
    </source>
</evidence>
<accession>A0ABV0PBK9</accession>
<evidence type="ECO:0000313" key="7">
    <source>
        <dbReference type="Proteomes" id="UP001476798"/>
    </source>
</evidence>
<dbReference type="SUPFAM" id="SSF51197">
    <property type="entry name" value="Clavaminate synthase-like"/>
    <property type="match status" value="1"/>
</dbReference>
<comment type="cofactor">
    <cofactor evidence="1">
        <name>L-ascorbate</name>
        <dbReference type="ChEBI" id="CHEBI:38290"/>
    </cofactor>
</comment>
<dbReference type="EMBL" id="JAHRIO010070213">
    <property type="protein sequence ID" value="MEQ2180839.1"/>
    <property type="molecule type" value="Genomic_DNA"/>
</dbReference>
<feature type="non-terminal residue" evidence="6">
    <location>
        <position position="1"/>
    </location>
</feature>
<keyword evidence="4" id="KW-0560">Oxidoreductase</keyword>
<name>A0ABV0PBK9_9TELE</name>
<feature type="domain" description="TauD/TfdA-like" evidence="5">
    <location>
        <begin position="93"/>
        <end position="151"/>
    </location>
</feature>